<keyword evidence="3" id="KW-0677">Repeat</keyword>
<keyword evidence="9" id="KW-1185">Reference proteome</keyword>
<evidence type="ECO:0000256" key="2">
    <source>
        <dbReference type="ARBA" id="ARBA00022729"/>
    </source>
</evidence>
<feature type="disulfide bond" evidence="5">
    <location>
        <begin position="116"/>
        <end position="126"/>
    </location>
</feature>
<dbReference type="OrthoDB" id="10041400at2759"/>
<dbReference type="Proteomes" id="UP000663879">
    <property type="component" value="Unassembled WGS sequence"/>
</dbReference>
<dbReference type="PANTHER" id="PTHR24049">
    <property type="entry name" value="CRUMBS FAMILY MEMBER"/>
    <property type="match status" value="1"/>
</dbReference>
<evidence type="ECO:0000256" key="6">
    <source>
        <dbReference type="SAM" id="Phobius"/>
    </source>
</evidence>
<sequence>NLSTVSTKSLFFTTVLEENTTTSLMDKKKDIYQETTLELNVATTLKRNNDKKYSSSLVNPVTRSLTNTTINNFEIKISNYEPLVNGRKIPLFSNLNELKLDQTLDLITSVFDMTDCLSNCSNHGNCKFKNDKFSCECLSYYSGATCQVDTRPCSSNPCFNNATCIDEIESKKYNCECVNDPETNSQIYYGPNCQFKIDVCENETCSGNGNCKDFENRPKCECFYLFNGTRCEIESLDREVIKNAITTTSVLAMGLLVLLFIFLILMDLAKLFCNMNSIKKKNKKEVVFREIETSKTIVYFN</sequence>
<name>A0A814M1I4_9BILA</name>
<organism evidence="8 9">
    <name type="scientific">Brachionus calyciflorus</name>
    <dbReference type="NCBI Taxonomy" id="104777"/>
    <lineage>
        <taxon>Eukaryota</taxon>
        <taxon>Metazoa</taxon>
        <taxon>Spiralia</taxon>
        <taxon>Gnathifera</taxon>
        <taxon>Rotifera</taxon>
        <taxon>Eurotatoria</taxon>
        <taxon>Monogononta</taxon>
        <taxon>Pseudotrocha</taxon>
        <taxon>Ploima</taxon>
        <taxon>Brachionidae</taxon>
        <taxon>Brachionus</taxon>
    </lineage>
</organism>
<dbReference type="GO" id="GO:0005886">
    <property type="term" value="C:plasma membrane"/>
    <property type="evidence" value="ECO:0007669"/>
    <property type="project" value="TreeGrafter"/>
</dbReference>
<comment type="caution">
    <text evidence="5">Lacks conserved residue(s) required for the propagation of feature annotation.</text>
</comment>
<accession>A0A814M1I4</accession>
<dbReference type="GO" id="GO:0007157">
    <property type="term" value="P:heterophilic cell-cell adhesion via plasma membrane cell adhesion molecules"/>
    <property type="evidence" value="ECO:0007669"/>
    <property type="project" value="TreeGrafter"/>
</dbReference>
<dbReference type="Gene3D" id="2.10.25.10">
    <property type="entry name" value="Laminin"/>
    <property type="match status" value="2"/>
</dbReference>
<dbReference type="GO" id="GO:0045197">
    <property type="term" value="P:establishment or maintenance of epithelial cell apical/basal polarity"/>
    <property type="evidence" value="ECO:0007669"/>
    <property type="project" value="TreeGrafter"/>
</dbReference>
<protein>
    <recommendedName>
        <fullName evidence="7">EGF-like domain-containing protein</fullName>
    </recommendedName>
</protein>
<evidence type="ECO:0000259" key="7">
    <source>
        <dbReference type="PROSITE" id="PS50026"/>
    </source>
</evidence>
<dbReference type="EMBL" id="CAJNOC010006231">
    <property type="protein sequence ID" value="CAF1073201.1"/>
    <property type="molecule type" value="Genomic_DNA"/>
</dbReference>
<keyword evidence="4 5" id="KW-1015">Disulfide bond</keyword>
<dbReference type="SMART" id="SM00181">
    <property type="entry name" value="EGF"/>
    <property type="match status" value="3"/>
</dbReference>
<dbReference type="PROSITE" id="PS00022">
    <property type="entry name" value="EGF_1"/>
    <property type="match status" value="2"/>
</dbReference>
<keyword evidence="6" id="KW-0472">Membrane</keyword>
<feature type="domain" description="EGF-like" evidence="7">
    <location>
        <begin position="149"/>
        <end position="194"/>
    </location>
</feature>
<feature type="disulfide bond" evidence="5">
    <location>
        <begin position="222"/>
        <end position="231"/>
    </location>
</feature>
<feature type="disulfide bond" evidence="5">
    <location>
        <begin position="137"/>
        <end position="146"/>
    </location>
</feature>
<proteinExistence type="predicted"/>
<dbReference type="SUPFAM" id="SSF57196">
    <property type="entry name" value="EGF/Laminin"/>
    <property type="match status" value="3"/>
</dbReference>
<reference evidence="8" key="1">
    <citation type="submission" date="2021-02" db="EMBL/GenBank/DDBJ databases">
        <authorList>
            <person name="Nowell W R."/>
        </authorList>
    </citation>
    <scope>NUCLEOTIDE SEQUENCE</scope>
    <source>
        <strain evidence="8">Ploen Becks lab</strain>
    </source>
</reference>
<keyword evidence="1 5" id="KW-0245">EGF-like domain</keyword>
<comment type="caution">
    <text evidence="8">The sequence shown here is derived from an EMBL/GenBank/DDBJ whole genome shotgun (WGS) entry which is preliminary data.</text>
</comment>
<dbReference type="InterPro" id="IPR000742">
    <property type="entry name" value="EGF"/>
</dbReference>
<keyword evidence="6" id="KW-0812">Transmembrane</keyword>
<dbReference type="PANTHER" id="PTHR24049:SF22">
    <property type="entry name" value="DROSOPHILA CRUMBS HOMOLOG"/>
    <property type="match status" value="1"/>
</dbReference>
<feature type="transmembrane region" description="Helical" evidence="6">
    <location>
        <begin position="250"/>
        <end position="273"/>
    </location>
</feature>
<evidence type="ECO:0000313" key="9">
    <source>
        <dbReference type="Proteomes" id="UP000663879"/>
    </source>
</evidence>
<feature type="domain" description="EGF-like" evidence="7">
    <location>
        <begin position="196"/>
        <end position="232"/>
    </location>
</feature>
<evidence type="ECO:0000256" key="1">
    <source>
        <dbReference type="ARBA" id="ARBA00022536"/>
    </source>
</evidence>
<evidence type="ECO:0000256" key="3">
    <source>
        <dbReference type="ARBA" id="ARBA00022737"/>
    </source>
</evidence>
<dbReference type="PROSITE" id="PS50026">
    <property type="entry name" value="EGF_3"/>
    <property type="match status" value="3"/>
</dbReference>
<feature type="disulfide bond" evidence="5">
    <location>
        <begin position="158"/>
        <end position="175"/>
    </location>
</feature>
<feature type="domain" description="EGF-like" evidence="7">
    <location>
        <begin position="112"/>
        <end position="147"/>
    </location>
</feature>
<keyword evidence="2" id="KW-0732">Signal</keyword>
<keyword evidence="6" id="KW-1133">Transmembrane helix</keyword>
<gene>
    <name evidence="8" type="ORF">OXX778_LOCUS19832</name>
</gene>
<dbReference type="AlphaFoldDB" id="A0A814M1I4"/>
<evidence type="ECO:0000256" key="4">
    <source>
        <dbReference type="ARBA" id="ARBA00023157"/>
    </source>
</evidence>
<dbReference type="Pfam" id="PF00008">
    <property type="entry name" value="EGF"/>
    <property type="match status" value="1"/>
</dbReference>
<dbReference type="GO" id="GO:0032991">
    <property type="term" value="C:protein-containing complex"/>
    <property type="evidence" value="ECO:0007669"/>
    <property type="project" value="TreeGrafter"/>
</dbReference>
<evidence type="ECO:0000313" key="8">
    <source>
        <dbReference type="EMBL" id="CAF1073201.1"/>
    </source>
</evidence>
<feature type="non-terminal residue" evidence="8">
    <location>
        <position position="1"/>
    </location>
</feature>
<dbReference type="InterPro" id="IPR051022">
    <property type="entry name" value="Notch_Cell-Fate_Det"/>
</dbReference>
<evidence type="ECO:0000256" key="5">
    <source>
        <dbReference type="PROSITE-ProRule" id="PRU00076"/>
    </source>
</evidence>